<name>A0A9P4UXD4_9PLEO</name>
<dbReference type="Proteomes" id="UP000799444">
    <property type="component" value="Unassembled WGS sequence"/>
</dbReference>
<sequence>MASPLKHPIFKDIEARLTELGTENCFLELLRLEHWLPFSDQAVQVLQPRFGHDRLDLPRLFAANEFCPTNADLTVSSLKQSLRDAVGGSETVNWTSTSGDVEEDRQQALDMIAKLDTYNLKGAGSVLDVDLPILGKPHPPYPQNPAMPGVLNNPDCFVVDVMPAGAVQELDLDYNHRMSVLLHGCRAIYIAPPTQRSMSAMKVMWTEKSDSASSVLDEGVCLLQEENQTVFIPPFCPVVICALQPTVCADYELVLASNIPRRLANLDIFTAQNKQRALELQQKNLEWFIEAIVNDIALVLSDGEDETSSVVPAICNIWDRVKENLRSLFYEADLEWTFLENIWIEQMLSKLSGPESTGSCVICGDKLGISNRATKAAKKTIVDRHFQNKHWGPE</sequence>
<dbReference type="AlphaFoldDB" id="A0A9P4UXD4"/>
<organism evidence="1 2">
    <name type="scientific">Polyplosphaeria fusca</name>
    <dbReference type="NCBI Taxonomy" id="682080"/>
    <lineage>
        <taxon>Eukaryota</taxon>
        <taxon>Fungi</taxon>
        <taxon>Dikarya</taxon>
        <taxon>Ascomycota</taxon>
        <taxon>Pezizomycotina</taxon>
        <taxon>Dothideomycetes</taxon>
        <taxon>Pleosporomycetidae</taxon>
        <taxon>Pleosporales</taxon>
        <taxon>Tetraplosphaeriaceae</taxon>
        <taxon>Polyplosphaeria</taxon>
    </lineage>
</organism>
<comment type="caution">
    <text evidence="1">The sequence shown here is derived from an EMBL/GenBank/DDBJ whole genome shotgun (WGS) entry which is preliminary data.</text>
</comment>
<dbReference type="OrthoDB" id="3790934at2759"/>
<dbReference type="EMBL" id="ML996184">
    <property type="protein sequence ID" value="KAF2732012.1"/>
    <property type="molecule type" value="Genomic_DNA"/>
</dbReference>
<reference evidence="1" key="1">
    <citation type="journal article" date="2020" name="Stud. Mycol.">
        <title>101 Dothideomycetes genomes: a test case for predicting lifestyles and emergence of pathogens.</title>
        <authorList>
            <person name="Haridas S."/>
            <person name="Albert R."/>
            <person name="Binder M."/>
            <person name="Bloem J."/>
            <person name="Labutti K."/>
            <person name="Salamov A."/>
            <person name="Andreopoulos B."/>
            <person name="Baker S."/>
            <person name="Barry K."/>
            <person name="Bills G."/>
            <person name="Bluhm B."/>
            <person name="Cannon C."/>
            <person name="Castanera R."/>
            <person name="Culley D."/>
            <person name="Daum C."/>
            <person name="Ezra D."/>
            <person name="Gonzalez J."/>
            <person name="Henrissat B."/>
            <person name="Kuo A."/>
            <person name="Liang C."/>
            <person name="Lipzen A."/>
            <person name="Lutzoni F."/>
            <person name="Magnuson J."/>
            <person name="Mondo S."/>
            <person name="Nolan M."/>
            <person name="Ohm R."/>
            <person name="Pangilinan J."/>
            <person name="Park H.-J."/>
            <person name="Ramirez L."/>
            <person name="Alfaro M."/>
            <person name="Sun H."/>
            <person name="Tritt A."/>
            <person name="Yoshinaga Y."/>
            <person name="Zwiers L.-H."/>
            <person name="Turgeon B."/>
            <person name="Goodwin S."/>
            <person name="Spatafora J."/>
            <person name="Crous P."/>
            <person name="Grigoriev I."/>
        </authorList>
    </citation>
    <scope>NUCLEOTIDE SEQUENCE</scope>
    <source>
        <strain evidence="1">CBS 125425</strain>
    </source>
</reference>
<evidence type="ECO:0000313" key="2">
    <source>
        <dbReference type="Proteomes" id="UP000799444"/>
    </source>
</evidence>
<accession>A0A9P4UXD4</accession>
<evidence type="ECO:0000313" key="1">
    <source>
        <dbReference type="EMBL" id="KAF2732012.1"/>
    </source>
</evidence>
<keyword evidence="2" id="KW-1185">Reference proteome</keyword>
<proteinExistence type="predicted"/>
<protein>
    <submittedName>
        <fullName evidence="1">Uncharacterized protein</fullName>
    </submittedName>
</protein>
<gene>
    <name evidence="1" type="ORF">EJ04DRAFT_525647</name>
</gene>